<sequence>MSIYQPIEKAGEARRVYQLTSPVTMEPIGELVCASTDDVKEAVAKARKAQTAWGEMPFAARAKIIQKAVQVILQRQDEIIDTVIKETGKAPADALAMEIFSVVDAMTYYAKHAKKFLATEKRKVPGIVGLAKKMKIVYKPLGVVGVIVPWNGPFVLAANPAVQALMAGNAVVLKGSEVTPYSTKILEDIYREAGLPDGVLQVLMGDGQTGADLVEAGVDKISFTGSVNTGRKVAESCARQLIPVTLELGGKDAMIVCADANLDRAADGALVGSCMNTGHYCCGTERIYVVESVYDQFVSLVVEKAKALKQGAEHGGDEDVGAVFWDKQMTIIESHVEDAKAKGAKILVGGSRNSEQKGLYYLPTVITDVTHDMTIMRDETFGPIICIQKVRDENEALRLANDSEFGLNGNVWTADLDKGFNLARRIDTGGVSVNDMAMTYGVPAAPFGGRKHSGVGQVNSVTGIRGYCFAQPILLDKGKGKLQSGYPYTAKNVEGMKKFINFLWGKTRLGHWLS</sequence>
<dbReference type="GO" id="GO:0006081">
    <property type="term" value="P:aldehyde metabolic process"/>
    <property type="evidence" value="ECO:0007669"/>
    <property type="project" value="InterPro"/>
</dbReference>
<dbReference type="PANTHER" id="PTHR11699">
    <property type="entry name" value="ALDEHYDE DEHYDROGENASE-RELATED"/>
    <property type="match status" value="1"/>
</dbReference>
<dbReference type="InterPro" id="IPR016163">
    <property type="entry name" value="Ald_DH_C"/>
</dbReference>
<dbReference type="FunFam" id="3.40.605.10:FF:000007">
    <property type="entry name" value="NAD/NADP-dependent betaine aldehyde dehydrogenase"/>
    <property type="match status" value="1"/>
</dbReference>
<dbReference type="Proteomes" id="UP000537130">
    <property type="component" value="Unassembled WGS sequence"/>
</dbReference>
<accession>A0A7W4Z4A4</accession>
<dbReference type="EMBL" id="JACHWY010000001">
    <property type="protein sequence ID" value="MBB3045888.1"/>
    <property type="molecule type" value="Genomic_DNA"/>
</dbReference>
<keyword evidence="9" id="KW-1185">Reference proteome</keyword>
<dbReference type="InterPro" id="IPR016161">
    <property type="entry name" value="Ald_DH/histidinol_DH"/>
</dbReference>
<reference evidence="8 9" key="1">
    <citation type="submission" date="2020-08" db="EMBL/GenBank/DDBJ databases">
        <title>Genomic Encyclopedia of Type Strains, Phase III (KMG-III): the genomes of soil and plant-associated and newly described type strains.</title>
        <authorList>
            <person name="Whitman W."/>
        </authorList>
    </citation>
    <scope>NUCLEOTIDE SEQUENCE [LARGE SCALE GENOMIC DNA]</scope>
    <source>
        <strain evidence="8 9">CECT 8654</strain>
    </source>
</reference>
<feature type="domain" description="Aldehyde dehydrogenase" evidence="7">
    <location>
        <begin position="14"/>
        <end position="468"/>
    </location>
</feature>
<dbReference type="Gene3D" id="3.40.605.10">
    <property type="entry name" value="Aldehyde Dehydrogenase, Chain A, domain 1"/>
    <property type="match status" value="1"/>
</dbReference>
<dbReference type="FunFam" id="3.40.309.10:FF:000009">
    <property type="entry name" value="Aldehyde dehydrogenase A"/>
    <property type="match status" value="1"/>
</dbReference>
<evidence type="ECO:0000256" key="3">
    <source>
        <dbReference type="PIRNR" id="PIRNR036492"/>
    </source>
</evidence>
<dbReference type="PIRSF" id="PIRSF036492">
    <property type="entry name" value="ALDH"/>
    <property type="match status" value="1"/>
</dbReference>
<keyword evidence="2 3" id="KW-0560">Oxidoreductase</keyword>
<feature type="active site" evidence="4">
    <location>
        <position position="281"/>
    </location>
</feature>
<protein>
    <recommendedName>
        <fullName evidence="3">Aldehyde dehydrogenase</fullName>
    </recommendedName>
</protein>
<dbReference type="AlphaFoldDB" id="A0A7W4Z4A4"/>
<dbReference type="PROSITE" id="PS00687">
    <property type="entry name" value="ALDEHYDE_DEHYDR_GLU"/>
    <property type="match status" value="1"/>
</dbReference>
<dbReference type="RefSeq" id="WP_183408607.1">
    <property type="nucleotide sequence ID" value="NZ_JACHWY010000001.1"/>
</dbReference>
<evidence type="ECO:0000313" key="9">
    <source>
        <dbReference type="Proteomes" id="UP000537130"/>
    </source>
</evidence>
<evidence type="ECO:0000313" key="8">
    <source>
        <dbReference type="EMBL" id="MBB3045888.1"/>
    </source>
</evidence>
<evidence type="ECO:0000256" key="5">
    <source>
        <dbReference type="PROSITE-ProRule" id="PRU10007"/>
    </source>
</evidence>
<name>A0A7W4Z4A4_9GAMM</name>
<evidence type="ECO:0000256" key="2">
    <source>
        <dbReference type="ARBA" id="ARBA00023002"/>
    </source>
</evidence>
<evidence type="ECO:0000259" key="7">
    <source>
        <dbReference type="Pfam" id="PF00171"/>
    </source>
</evidence>
<dbReference type="InterPro" id="IPR015590">
    <property type="entry name" value="Aldehyde_DH_dom"/>
</dbReference>
<dbReference type="Gene3D" id="3.40.309.10">
    <property type="entry name" value="Aldehyde Dehydrogenase, Chain A, domain 2"/>
    <property type="match status" value="1"/>
</dbReference>
<feature type="active site" evidence="4 5">
    <location>
        <position position="247"/>
    </location>
</feature>
<evidence type="ECO:0000256" key="6">
    <source>
        <dbReference type="RuleBase" id="RU003345"/>
    </source>
</evidence>
<dbReference type="CDD" id="cd07099">
    <property type="entry name" value="ALDH_DDALDH"/>
    <property type="match status" value="1"/>
</dbReference>
<dbReference type="Pfam" id="PF00171">
    <property type="entry name" value="Aldedh"/>
    <property type="match status" value="1"/>
</dbReference>
<comment type="caution">
    <text evidence="8">The sequence shown here is derived from an EMBL/GenBank/DDBJ whole genome shotgun (WGS) entry which is preliminary data.</text>
</comment>
<gene>
    <name evidence="8" type="ORF">FHR99_000124</name>
</gene>
<organism evidence="8 9">
    <name type="scientific">Litorivivens lipolytica</name>
    <dbReference type="NCBI Taxonomy" id="1524264"/>
    <lineage>
        <taxon>Bacteria</taxon>
        <taxon>Pseudomonadati</taxon>
        <taxon>Pseudomonadota</taxon>
        <taxon>Gammaproteobacteria</taxon>
        <taxon>Litorivivens</taxon>
    </lineage>
</organism>
<dbReference type="InterPro" id="IPR012394">
    <property type="entry name" value="Aldehyde_DH_NAD(P)"/>
</dbReference>
<dbReference type="InterPro" id="IPR016162">
    <property type="entry name" value="Ald_DH_N"/>
</dbReference>
<evidence type="ECO:0000256" key="1">
    <source>
        <dbReference type="ARBA" id="ARBA00009986"/>
    </source>
</evidence>
<dbReference type="SUPFAM" id="SSF53720">
    <property type="entry name" value="ALDH-like"/>
    <property type="match status" value="1"/>
</dbReference>
<proteinExistence type="inferred from homology"/>
<evidence type="ECO:0000256" key="4">
    <source>
        <dbReference type="PIRSR" id="PIRSR036492-1"/>
    </source>
</evidence>
<dbReference type="GO" id="GO:0016620">
    <property type="term" value="F:oxidoreductase activity, acting on the aldehyde or oxo group of donors, NAD or NADP as acceptor"/>
    <property type="evidence" value="ECO:0007669"/>
    <property type="project" value="InterPro"/>
</dbReference>
<comment type="similarity">
    <text evidence="1 3 6">Belongs to the aldehyde dehydrogenase family.</text>
</comment>
<dbReference type="InterPro" id="IPR029510">
    <property type="entry name" value="Ald_DH_CS_GLU"/>
</dbReference>